<accession>A0A2A7HSR4</accession>
<name>A0A2A7HSR4_BACCE</name>
<evidence type="ECO:0000313" key="3">
    <source>
        <dbReference type="Proteomes" id="UP000220006"/>
    </source>
</evidence>
<evidence type="ECO:0000313" key="2">
    <source>
        <dbReference type="EMBL" id="PES97911.1"/>
    </source>
</evidence>
<dbReference type="Proteomes" id="UP000220006">
    <property type="component" value="Unassembled WGS sequence"/>
</dbReference>
<evidence type="ECO:0000313" key="1">
    <source>
        <dbReference type="EMBL" id="PEC20209.1"/>
    </source>
</evidence>
<dbReference type="Proteomes" id="UP000220900">
    <property type="component" value="Unassembled WGS sequence"/>
</dbReference>
<reference evidence="3 4" key="1">
    <citation type="submission" date="2017-09" db="EMBL/GenBank/DDBJ databases">
        <title>Large-scale bioinformatics analysis of Bacillus genomes uncovers conserved roles of natural products in bacterial physiology.</title>
        <authorList>
            <consortium name="Agbiome Team Llc"/>
            <person name="Bleich R.M."/>
            <person name="Grubbs K.J."/>
            <person name="Santa Maria K.C."/>
            <person name="Allen S.E."/>
            <person name="Farag S."/>
            <person name="Shank E.A."/>
            <person name="Bowers A."/>
        </authorList>
    </citation>
    <scope>NUCLEOTIDE SEQUENCE [LARGE SCALE GENOMIC DNA]</scope>
    <source>
        <strain evidence="2 4">AFS002368</strain>
        <strain evidence="1 3">AFS096845</strain>
    </source>
</reference>
<dbReference type="AlphaFoldDB" id="A0A2A7HSR4"/>
<organism evidence="1 3">
    <name type="scientific">Bacillus cereus</name>
    <dbReference type="NCBI Taxonomy" id="1396"/>
    <lineage>
        <taxon>Bacteria</taxon>
        <taxon>Bacillati</taxon>
        <taxon>Bacillota</taxon>
        <taxon>Bacilli</taxon>
        <taxon>Bacillales</taxon>
        <taxon>Bacillaceae</taxon>
        <taxon>Bacillus</taxon>
        <taxon>Bacillus cereus group</taxon>
    </lineage>
</organism>
<protein>
    <submittedName>
        <fullName evidence="1">Uncharacterized protein</fullName>
    </submittedName>
</protein>
<dbReference type="EMBL" id="NVLK01000048">
    <property type="protein sequence ID" value="PEC20209.1"/>
    <property type="molecule type" value="Genomic_DNA"/>
</dbReference>
<sequence length="63" mass="7781">MKIHLWQNKMLDVKNHRLLFSKKDIPLIVDEQKQKSYESRMIGGYIWRKRSYHGMNFFHSIKM</sequence>
<gene>
    <name evidence="2" type="ORF">CN491_03485</name>
    <name evidence="1" type="ORF">COM96_20850</name>
</gene>
<evidence type="ECO:0000313" key="4">
    <source>
        <dbReference type="Proteomes" id="UP000220900"/>
    </source>
</evidence>
<dbReference type="EMBL" id="NTZF01000004">
    <property type="protein sequence ID" value="PES97911.1"/>
    <property type="molecule type" value="Genomic_DNA"/>
</dbReference>
<proteinExistence type="predicted"/>
<comment type="caution">
    <text evidence="1">The sequence shown here is derived from an EMBL/GenBank/DDBJ whole genome shotgun (WGS) entry which is preliminary data.</text>
</comment>